<dbReference type="EC" id="1.4.3.5" evidence="5"/>
<dbReference type="InterPro" id="IPR053451">
    <property type="entry name" value="Phenazine_biosynth_oxidase"/>
</dbReference>
<comment type="cofactor">
    <cofactor evidence="6">
        <name>FMN</name>
        <dbReference type="ChEBI" id="CHEBI:58210"/>
    </cofactor>
    <text evidence="6">Binds 1 FMN per subunit.</text>
</comment>
<dbReference type="GO" id="GO:0008615">
    <property type="term" value="P:pyridoxine biosynthetic process"/>
    <property type="evidence" value="ECO:0007669"/>
    <property type="project" value="UniProtKB-UniRule"/>
</dbReference>
<accession>A0A895XQM6</accession>
<proteinExistence type="inferred from homology"/>
<dbReference type="GO" id="GO:0004733">
    <property type="term" value="F:pyridoxamine phosphate oxidase activity"/>
    <property type="evidence" value="ECO:0007669"/>
    <property type="project" value="UniProtKB-UniRule"/>
</dbReference>
<dbReference type="NCBIfam" id="NF038138">
    <property type="entry name" value="phena_PhzG"/>
    <property type="match status" value="1"/>
</dbReference>
<feature type="binding site" evidence="6">
    <location>
        <position position="106"/>
    </location>
    <ligand>
        <name>FMN</name>
        <dbReference type="ChEBI" id="CHEBI:58210"/>
    </ligand>
</feature>
<evidence type="ECO:0000313" key="10">
    <source>
        <dbReference type="Proteomes" id="UP000662939"/>
    </source>
</evidence>
<keyword evidence="2" id="KW-0285">Flavoprotein</keyword>
<evidence type="ECO:0000256" key="6">
    <source>
        <dbReference type="PIRSR" id="PIRSR000190-2"/>
    </source>
</evidence>
<dbReference type="SUPFAM" id="SSF50475">
    <property type="entry name" value="FMN-binding split barrel"/>
    <property type="match status" value="1"/>
</dbReference>
<dbReference type="EMBL" id="CP070496">
    <property type="protein sequence ID" value="QSB04866.1"/>
    <property type="molecule type" value="Genomic_DNA"/>
</dbReference>
<evidence type="ECO:0000259" key="8">
    <source>
        <dbReference type="Pfam" id="PF10590"/>
    </source>
</evidence>
<evidence type="ECO:0000256" key="4">
    <source>
        <dbReference type="ARBA" id="ARBA00023002"/>
    </source>
</evidence>
<dbReference type="Pfam" id="PF10590">
    <property type="entry name" value="PNP_phzG_C"/>
    <property type="match status" value="1"/>
</dbReference>
<dbReference type="InterPro" id="IPR019576">
    <property type="entry name" value="Pyridoxamine_oxidase_dimer_C"/>
</dbReference>
<dbReference type="NCBIfam" id="TIGR00558">
    <property type="entry name" value="pdxH"/>
    <property type="match status" value="1"/>
</dbReference>
<dbReference type="Proteomes" id="UP000662939">
    <property type="component" value="Chromosome"/>
</dbReference>
<feature type="binding site" evidence="6">
    <location>
        <position position="84"/>
    </location>
    <ligand>
        <name>FMN</name>
        <dbReference type="ChEBI" id="CHEBI:58210"/>
    </ligand>
</feature>
<name>A0A895XQM6_9ACTN</name>
<feature type="binding site" evidence="6">
    <location>
        <position position="184"/>
    </location>
    <ligand>
        <name>FMN</name>
        <dbReference type="ChEBI" id="CHEBI:58210"/>
    </ligand>
</feature>
<evidence type="ECO:0000256" key="3">
    <source>
        <dbReference type="ARBA" id="ARBA00022643"/>
    </source>
</evidence>
<dbReference type="InterPro" id="IPR011576">
    <property type="entry name" value="Pyridox_Oxase_N"/>
</dbReference>
<dbReference type="Pfam" id="PF01243">
    <property type="entry name" value="PNPOx_N"/>
    <property type="match status" value="1"/>
</dbReference>
<dbReference type="KEGG" id="nav:JQS30_14025"/>
<protein>
    <recommendedName>
        <fullName evidence="5">Pyridoxamine 5'-phosphate oxidase</fullName>
        <ecNumber evidence="5">1.4.3.5</ecNumber>
    </recommendedName>
</protein>
<dbReference type="AlphaFoldDB" id="A0A895XQM6"/>
<keyword evidence="4 9" id="KW-0560">Oxidoreductase</keyword>
<feature type="binding site" evidence="6">
    <location>
        <position position="83"/>
    </location>
    <ligand>
        <name>FMN</name>
        <dbReference type="ChEBI" id="CHEBI:58210"/>
    </ligand>
</feature>
<dbReference type="PANTHER" id="PTHR10851:SF0">
    <property type="entry name" value="PYRIDOXINE-5'-PHOSPHATE OXIDASE"/>
    <property type="match status" value="1"/>
</dbReference>
<evidence type="ECO:0000259" key="7">
    <source>
        <dbReference type="Pfam" id="PF01243"/>
    </source>
</evidence>
<feature type="domain" description="Pyridoxamine 5'-phosphate oxidase N-terminal" evidence="7">
    <location>
        <begin position="41"/>
        <end position="157"/>
    </location>
</feature>
<dbReference type="Gene3D" id="2.30.110.10">
    <property type="entry name" value="Electron Transport, Fmn-binding Protein, Chain A"/>
    <property type="match status" value="1"/>
</dbReference>
<dbReference type="InterPro" id="IPR000659">
    <property type="entry name" value="Pyridox_Oxase"/>
</dbReference>
<dbReference type="PIRSF" id="PIRSF000190">
    <property type="entry name" value="Pyd_amn-ph_oxd"/>
    <property type="match status" value="1"/>
</dbReference>
<keyword evidence="3 6" id="KW-0288">FMN</keyword>
<dbReference type="GO" id="GO:0010181">
    <property type="term" value="F:FMN binding"/>
    <property type="evidence" value="ECO:0007669"/>
    <property type="project" value="UniProtKB-UniRule"/>
</dbReference>
<keyword evidence="10" id="KW-1185">Reference proteome</keyword>
<feature type="binding site" evidence="6">
    <location>
        <begin position="62"/>
        <end position="67"/>
    </location>
    <ligand>
        <name>FMN</name>
        <dbReference type="ChEBI" id="CHEBI:58210"/>
    </ligand>
</feature>
<reference evidence="9" key="1">
    <citation type="submission" date="2021-02" db="EMBL/GenBank/DDBJ databases">
        <title>Natronoglycomyces albus gen. nov., sp. nov, a haloalkaliphilic actinobacterium from a soda solonchak soil.</title>
        <authorList>
            <person name="Sorokin D.Y."/>
            <person name="Khijniak T.V."/>
            <person name="Zakharycheva A.P."/>
            <person name="Boueva O.V."/>
            <person name="Ariskina E.V."/>
            <person name="Hahnke R.L."/>
            <person name="Bunk B."/>
            <person name="Sproer C."/>
            <person name="Schumann P."/>
            <person name="Evtushenko L.I."/>
            <person name="Kublanov I.V."/>
        </authorList>
    </citation>
    <scope>NUCLEOTIDE SEQUENCE</scope>
    <source>
        <strain evidence="9">DSM 106290</strain>
    </source>
</reference>
<gene>
    <name evidence="9" type="primary">phzG</name>
    <name evidence="9" type="ORF">JQS30_14025</name>
</gene>
<evidence type="ECO:0000313" key="9">
    <source>
        <dbReference type="EMBL" id="QSB04866.1"/>
    </source>
</evidence>
<sequence length="214" mass="24360">MSQGRPTLTGDTSLELPEFDHPPVAPLALVRKWLTIADERSVREPRAATLATVDAEGHPSTRTLMIKEVDERGLIFNSSTNSRKGRELEANPWASLTFFWRETLQQLTAAGKVEVLSDSVCDEYFAARPRAAQAAAAVSHQSAPLDDEEAMRKRVSALIESGRPIARPETWVAYRLVPHSVEFWYGSPDRMHRRLRFNRPTDQTREWNWQRLQP</sequence>
<dbReference type="PANTHER" id="PTHR10851">
    <property type="entry name" value="PYRIDOXINE-5-PHOSPHATE OXIDASE"/>
    <property type="match status" value="1"/>
</dbReference>
<evidence type="ECO:0000256" key="2">
    <source>
        <dbReference type="ARBA" id="ARBA00022630"/>
    </source>
</evidence>
<comment type="similarity">
    <text evidence="1">Belongs to the pyridoxamine 5'-phosphate oxidase family.</text>
</comment>
<organism evidence="9 10">
    <name type="scientific">Natronoglycomyces albus</name>
    <dbReference type="NCBI Taxonomy" id="2811108"/>
    <lineage>
        <taxon>Bacteria</taxon>
        <taxon>Bacillati</taxon>
        <taxon>Actinomycetota</taxon>
        <taxon>Actinomycetes</taxon>
        <taxon>Glycomycetales</taxon>
        <taxon>Glycomycetaceae</taxon>
        <taxon>Natronoglycomyces</taxon>
    </lineage>
</organism>
<feature type="binding site" evidence="6">
    <location>
        <position position="194"/>
    </location>
    <ligand>
        <name>FMN</name>
        <dbReference type="ChEBI" id="CHEBI:58210"/>
    </ligand>
</feature>
<dbReference type="InterPro" id="IPR012349">
    <property type="entry name" value="Split_barrel_FMN-bd"/>
</dbReference>
<evidence type="ECO:0000256" key="1">
    <source>
        <dbReference type="ARBA" id="ARBA00007301"/>
    </source>
</evidence>
<dbReference type="NCBIfam" id="NF004231">
    <property type="entry name" value="PRK05679.1"/>
    <property type="match status" value="1"/>
</dbReference>
<feature type="binding site" evidence="6">
    <location>
        <begin position="141"/>
        <end position="142"/>
    </location>
    <ligand>
        <name>FMN</name>
        <dbReference type="ChEBI" id="CHEBI:58210"/>
    </ligand>
</feature>
<dbReference type="RefSeq" id="WP_213170865.1">
    <property type="nucleotide sequence ID" value="NZ_CP070496.1"/>
</dbReference>
<evidence type="ECO:0000256" key="5">
    <source>
        <dbReference type="NCBIfam" id="TIGR00558"/>
    </source>
</evidence>
<feature type="domain" description="Pyridoxine 5'-phosphate oxidase dimerisation C-terminal" evidence="8">
    <location>
        <begin position="171"/>
        <end position="214"/>
    </location>
</feature>